<organism evidence="3 4">
    <name type="scientific">Gymnodinialimonas ceratoperidinii</name>
    <dbReference type="NCBI Taxonomy" id="2856823"/>
    <lineage>
        <taxon>Bacteria</taxon>
        <taxon>Pseudomonadati</taxon>
        <taxon>Pseudomonadota</taxon>
        <taxon>Alphaproteobacteria</taxon>
        <taxon>Rhodobacterales</taxon>
        <taxon>Paracoccaceae</taxon>
        <taxon>Gymnodinialimonas</taxon>
    </lineage>
</organism>
<evidence type="ECO:0000256" key="1">
    <source>
        <dbReference type="SAM" id="Phobius"/>
    </source>
</evidence>
<feature type="transmembrane region" description="Helical" evidence="1">
    <location>
        <begin position="34"/>
        <end position="53"/>
    </location>
</feature>
<protein>
    <submittedName>
        <fullName evidence="3">YdcF family protein</fullName>
    </submittedName>
</protein>
<dbReference type="InterPro" id="IPR051599">
    <property type="entry name" value="Cell_Envelope_Assoc"/>
</dbReference>
<dbReference type="GO" id="GO:0000270">
    <property type="term" value="P:peptidoglycan metabolic process"/>
    <property type="evidence" value="ECO:0007669"/>
    <property type="project" value="TreeGrafter"/>
</dbReference>
<accession>A0A8F6TUB9</accession>
<keyword evidence="4" id="KW-1185">Reference proteome</keyword>
<dbReference type="KEGG" id="gce:KYE46_10150"/>
<name>A0A8F6TUB9_9RHOB</name>
<feature type="domain" description="DUF218" evidence="2">
    <location>
        <begin position="40"/>
        <end position="153"/>
    </location>
</feature>
<evidence type="ECO:0000259" key="2">
    <source>
        <dbReference type="Pfam" id="PF02698"/>
    </source>
</evidence>
<dbReference type="GO" id="GO:0005886">
    <property type="term" value="C:plasma membrane"/>
    <property type="evidence" value="ECO:0007669"/>
    <property type="project" value="TreeGrafter"/>
</dbReference>
<dbReference type="PANTHER" id="PTHR30336">
    <property type="entry name" value="INNER MEMBRANE PROTEIN, PROBABLE PERMEASE"/>
    <property type="match status" value="1"/>
</dbReference>
<dbReference type="CDD" id="cd06259">
    <property type="entry name" value="YdcF-like"/>
    <property type="match status" value="1"/>
</dbReference>
<evidence type="ECO:0000313" key="4">
    <source>
        <dbReference type="Proteomes" id="UP000825009"/>
    </source>
</evidence>
<dbReference type="PANTHER" id="PTHR30336:SF4">
    <property type="entry name" value="ENVELOPE BIOGENESIS FACTOR ELYC"/>
    <property type="match status" value="1"/>
</dbReference>
<keyword evidence="1" id="KW-0472">Membrane</keyword>
<feature type="transmembrane region" description="Helical" evidence="1">
    <location>
        <begin position="65"/>
        <end position="88"/>
    </location>
</feature>
<dbReference type="RefSeq" id="WP_219000511.1">
    <property type="nucleotide sequence ID" value="NZ_CP079194.1"/>
</dbReference>
<gene>
    <name evidence="3" type="ORF">KYE46_10150</name>
</gene>
<evidence type="ECO:0000313" key="3">
    <source>
        <dbReference type="EMBL" id="QXT38314.1"/>
    </source>
</evidence>
<keyword evidence="1" id="KW-1133">Transmembrane helix</keyword>
<dbReference type="Pfam" id="PF02698">
    <property type="entry name" value="DUF218"/>
    <property type="match status" value="1"/>
</dbReference>
<dbReference type="Proteomes" id="UP000825009">
    <property type="component" value="Chromosome"/>
</dbReference>
<dbReference type="InterPro" id="IPR003848">
    <property type="entry name" value="DUF218"/>
</dbReference>
<keyword evidence="1" id="KW-0812">Transmembrane</keyword>
<dbReference type="GO" id="GO:0043164">
    <property type="term" value="P:Gram-negative-bacterium-type cell wall biogenesis"/>
    <property type="evidence" value="ECO:0007669"/>
    <property type="project" value="TreeGrafter"/>
</dbReference>
<dbReference type="EMBL" id="CP079194">
    <property type="protein sequence ID" value="QXT38314.1"/>
    <property type="molecule type" value="Genomic_DNA"/>
</dbReference>
<sequence length="199" mass="21566">MSRRGWILRLALLLFLQTLVVIAGVELFWPRDRLPAPAAALVCLGGGASPSALNDDSRARANRCAALYHAGVAPVIYFTGVVAAPLMAELAEAQDVPRAAIFVEDQSQSTLQNALFTSEIAPFEGRIVVVSSAYHLPRAAVAFWVMGYEEIGLTAAGAPSLRPRPLLREVLATWFNMGRVVLWWVTPWLDADTRAALLA</sequence>
<reference evidence="3 4" key="1">
    <citation type="submission" date="2021-07" db="EMBL/GenBank/DDBJ databases">
        <title>A novel Jannaschia species isolated from marine dinoflagellate Ceratoperidinium margalefii.</title>
        <authorList>
            <person name="Jiang Y."/>
            <person name="Li Z."/>
        </authorList>
    </citation>
    <scope>NUCLEOTIDE SEQUENCE [LARGE SCALE GENOMIC DNA]</scope>
    <source>
        <strain evidence="3 4">J12C1-MA-4</strain>
    </source>
</reference>
<dbReference type="AlphaFoldDB" id="A0A8F6TUB9"/>
<proteinExistence type="predicted"/>